<dbReference type="InterPro" id="IPR013324">
    <property type="entry name" value="RNA_pol_sigma_r3/r4-like"/>
</dbReference>
<dbReference type="RefSeq" id="YP_009803165.1">
    <property type="nucleotide sequence ID" value="NC_047992.1"/>
</dbReference>
<dbReference type="GeneID" id="54993725"/>
<protein>
    <submittedName>
        <fullName evidence="1">RNA polymerase sigma factor</fullName>
    </submittedName>
</protein>
<gene>
    <name evidence="1" type="primary">42</name>
    <name evidence="1" type="ORF">SEA_ZETA1847_42</name>
</gene>
<accession>A0A2Z4Q9C9</accession>
<dbReference type="Gene3D" id="1.20.140.160">
    <property type="match status" value="1"/>
</dbReference>
<evidence type="ECO:0000313" key="1">
    <source>
        <dbReference type="EMBL" id="AWY06676.1"/>
    </source>
</evidence>
<name>A0A2Z4Q9C9_9CAUD</name>
<evidence type="ECO:0000313" key="2">
    <source>
        <dbReference type="Proteomes" id="UP000251243"/>
    </source>
</evidence>
<proteinExistence type="predicted"/>
<dbReference type="SUPFAM" id="SSF88659">
    <property type="entry name" value="Sigma3 and sigma4 domains of RNA polymerase sigma factors"/>
    <property type="match status" value="1"/>
</dbReference>
<keyword evidence="2" id="KW-1185">Reference proteome</keyword>
<sequence>MACVDSWASPCVQEEKPMSKITMHELFEAAAPKLEPLPLATELDLIARARDGEEAAHNALLRAYIPAIRGAVSAQYKRLRETHDLGEVRSLVLLAFVEAIETTDDGKRLAGNIKARVMHAVHNDALPPSAVSVPARTYSRFVQIIDAAEGNLAKAEELAPGMGMTVEVFRAIREARGVWRSLEAETEARETSASFAGAHDGDMAATSIGEEPGYASVELVDLVNRALGALDPDSYRIVRLAYGFADYEPLPDAEVGHRLGFTRSKVQRLRMASLETMHDAVCDAEHYGECGRPERHPELEPAPLTAEELELLATFETIEEAA</sequence>
<reference evidence="2" key="1">
    <citation type="submission" date="2018-04" db="EMBL/GenBank/DDBJ databases">
        <authorList>
            <person name="Go L.Y."/>
            <person name="Mitchell J.A."/>
        </authorList>
    </citation>
    <scope>NUCLEOTIDE SEQUENCE [LARGE SCALE GENOMIC DNA]</scope>
</reference>
<dbReference type="Proteomes" id="UP000251243">
    <property type="component" value="Segment"/>
</dbReference>
<organism evidence="1 2">
    <name type="scientific">Microbacterium phage Zeta1847</name>
    <dbReference type="NCBI Taxonomy" id="2201444"/>
    <lineage>
        <taxon>Viruses</taxon>
        <taxon>Duplodnaviria</taxon>
        <taxon>Heunggongvirae</taxon>
        <taxon>Uroviricota</taxon>
        <taxon>Caudoviricetes</taxon>
        <taxon>Casidaviridae</taxon>
        <taxon>Zetavirus</taxon>
        <taxon>Zetavirus zeta1847</taxon>
    </lineage>
</organism>
<dbReference type="EMBL" id="MH271320">
    <property type="protein sequence ID" value="AWY06676.1"/>
    <property type="molecule type" value="Genomic_DNA"/>
</dbReference>
<dbReference type="KEGG" id="vg:54993725"/>